<keyword evidence="1" id="KW-0479">Metal-binding</keyword>
<keyword evidence="2" id="KW-0862">Zinc</keyword>
<reference evidence="9" key="1">
    <citation type="journal article" date="2017" name="Genome Biol.">
        <title>Comparative genomics reveals high biological diversity and specific adaptations in the industrially and medically important fungal genus Aspergillus.</title>
        <authorList>
            <person name="de Vries R.P."/>
            <person name="Riley R."/>
            <person name="Wiebenga A."/>
            <person name="Aguilar-Osorio G."/>
            <person name="Amillis S."/>
            <person name="Uchima C.A."/>
            <person name="Anderluh G."/>
            <person name="Asadollahi M."/>
            <person name="Askin M."/>
            <person name="Barry K."/>
            <person name="Battaglia E."/>
            <person name="Bayram O."/>
            <person name="Benocci T."/>
            <person name="Braus-Stromeyer S.A."/>
            <person name="Caldana C."/>
            <person name="Canovas D."/>
            <person name="Cerqueira G.C."/>
            <person name="Chen F."/>
            <person name="Chen W."/>
            <person name="Choi C."/>
            <person name="Clum A."/>
            <person name="Dos Santos R.A."/>
            <person name="Damasio A.R."/>
            <person name="Diallinas G."/>
            <person name="Emri T."/>
            <person name="Fekete E."/>
            <person name="Flipphi M."/>
            <person name="Freyberg S."/>
            <person name="Gallo A."/>
            <person name="Gournas C."/>
            <person name="Habgood R."/>
            <person name="Hainaut M."/>
            <person name="Harispe M.L."/>
            <person name="Henrissat B."/>
            <person name="Hilden K.S."/>
            <person name="Hope R."/>
            <person name="Hossain A."/>
            <person name="Karabika E."/>
            <person name="Karaffa L."/>
            <person name="Karanyi Z."/>
            <person name="Krasevec N."/>
            <person name="Kuo A."/>
            <person name="Kusch H."/>
            <person name="LaButti K."/>
            <person name="Lagendijk E.L."/>
            <person name="Lapidus A."/>
            <person name="Levasseur A."/>
            <person name="Lindquist E."/>
            <person name="Lipzen A."/>
            <person name="Logrieco A.F."/>
            <person name="MacCabe A."/>
            <person name="Maekelae M.R."/>
            <person name="Malavazi I."/>
            <person name="Melin P."/>
            <person name="Meyer V."/>
            <person name="Mielnichuk N."/>
            <person name="Miskei M."/>
            <person name="Molnar A.P."/>
            <person name="Mule G."/>
            <person name="Ngan C.Y."/>
            <person name="Orejas M."/>
            <person name="Orosz E."/>
            <person name="Ouedraogo J.P."/>
            <person name="Overkamp K.M."/>
            <person name="Park H.-S."/>
            <person name="Perrone G."/>
            <person name="Piumi F."/>
            <person name="Punt P.J."/>
            <person name="Ram A.F."/>
            <person name="Ramon A."/>
            <person name="Rauscher S."/>
            <person name="Record E."/>
            <person name="Riano-Pachon D.M."/>
            <person name="Robert V."/>
            <person name="Roehrig J."/>
            <person name="Ruller R."/>
            <person name="Salamov A."/>
            <person name="Salih N.S."/>
            <person name="Samson R.A."/>
            <person name="Sandor E."/>
            <person name="Sanguinetti M."/>
            <person name="Schuetze T."/>
            <person name="Sepcic K."/>
            <person name="Shelest E."/>
            <person name="Sherlock G."/>
            <person name="Sophianopoulou V."/>
            <person name="Squina F.M."/>
            <person name="Sun H."/>
            <person name="Susca A."/>
            <person name="Todd R.B."/>
            <person name="Tsang A."/>
            <person name="Unkles S.E."/>
            <person name="van de Wiele N."/>
            <person name="van Rossen-Uffink D."/>
            <person name="Oliveira J.V."/>
            <person name="Vesth T.C."/>
            <person name="Visser J."/>
            <person name="Yu J.-H."/>
            <person name="Zhou M."/>
            <person name="Andersen M.R."/>
            <person name="Archer D.B."/>
            <person name="Baker S.E."/>
            <person name="Benoit I."/>
            <person name="Brakhage A.A."/>
            <person name="Braus G.H."/>
            <person name="Fischer R."/>
            <person name="Frisvad J.C."/>
            <person name="Goldman G.H."/>
            <person name="Houbraken J."/>
            <person name="Oakley B."/>
            <person name="Pocsi I."/>
            <person name="Scazzocchio C."/>
            <person name="Seiboth B."/>
            <person name="vanKuyk P.A."/>
            <person name="Wortman J."/>
            <person name="Dyer P.S."/>
            <person name="Grigoriev I.V."/>
        </authorList>
    </citation>
    <scope>NUCLEOTIDE SEQUENCE [LARGE SCALE GENOMIC DNA]</scope>
    <source>
        <strain evidence="9">CBS 593.65</strain>
    </source>
</reference>
<dbReference type="EMBL" id="KV878593">
    <property type="protein sequence ID" value="OJJ54962.1"/>
    <property type="molecule type" value="Genomic_DNA"/>
</dbReference>
<dbReference type="STRING" id="1036612.A0A1L9T686"/>
<dbReference type="Pfam" id="PF00172">
    <property type="entry name" value="Zn_clus"/>
    <property type="match status" value="1"/>
</dbReference>
<evidence type="ECO:0000259" key="7">
    <source>
        <dbReference type="PROSITE" id="PS50048"/>
    </source>
</evidence>
<dbReference type="VEuPathDB" id="FungiDB:ASPSYDRAFT_92996"/>
<dbReference type="SUPFAM" id="SSF57701">
    <property type="entry name" value="Zn2/Cys6 DNA-binding domain"/>
    <property type="match status" value="1"/>
</dbReference>
<evidence type="ECO:0000256" key="6">
    <source>
        <dbReference type="ARBA" id="ARBA00023242"/>
    </source>
</evidence>
<dbReference type="InterPro" id="IPR052360">
    <property type="entry name" value="Transcr_Regulatory_Proteins"/>
</dbReference>
<evidence type="ECO:0000256" key="5">
    <source>
        <dbReference type="ARBA" id="ARBA00023163"/>
    </source>
</evidence>
<dbReference type="RefSeq" id="XP_040698768.1">
    <property type="nucleotide sequence ID" value="XM_040852763.1"/>
</dbReference>
<organism evidence="8 9">
    <name type="scientific">Aspergillus sydowii CBS 593.65</name>
    <dbReference type="NCBI Taxonomy" id="1036612"/>
    <lineage>
        <taxon>Eukaryota</taxon>
        <taxon>Fungi</taxon>
        <taxon>Dikarya</taxon>
        <taxon>Ascomycota</taxon>
        <taxon>Pezizomycotina</taxon>
        <taxon>Eurotiomycetes</taxon>
        <taxon>Eurotiomycetidae</taxon>
        <taxon>Eurotiales</taxon>
        <taxon>Aspergillaceae</taxon>
        <taxon>Aspergillus</taxon>
        <taxon>Aspergillus subgen. Nidulantes</taxon>
    </lineage>
</organism>
<dbReference type="Gene3D" id="4.10.240.10">
    <property type="entry name" value="Zn(2)-C6 fungal-type DNA-binding domain"/>
    <property type="match status" value="1"/>
</dbReference>
<evidence type="ECO:0000313" key="8">
    <source>
        <dbReference type="EMBL" id="OJJ54962.1"/>
    </source>
</evidence>
<dbReference type="OrthoDB" id="2593732at2759"/>
<keyword evidence="3" id="KW-0805">Transcription regulation</keyword>
<keyword evidence="4" id="KW-0238">DNA-binding</keyword>
<keyword evidence="9" id="KW-1185">Reference proteome</keyword>
<evidence type="ECO:0000256" key="4">
    <source>
        <dbReference type="ARBA" id="ARBA00023125"/>
    </source>
</evidence>
<dbReference type="InterPro" id="IPR001138">
    <property type="entry name" value="Zn2Cys6_DnaBD"/>
</dbReference>
<keyword evidence="6" id="KW-0539">Nucleus</keyword>
<proteinExistence type="predicted"/>
<dbReference type="GeneID" id="63768836"/>
<evidence type="ECO:0000313" key="9">
    <source>
        <dbReference type="Proteomes" id="UP000184356"/>
    </source>
</evidence>
<dbReference type="PANTHER" id="PTHR36206:SF12">
    <property type="entry name" value="ASPERCRYPTIN BIOSYNTHESIS CLUSTER-SPECIFIC TRANSCRIPTION REGULATOR ATNN-RELATED"/>
    <property type="match status" value="1"/>
</dbReference>
<dbReference type="PROSITE" id="PS50048">
    <property type="entry name" value="ZN2_CY6_FUNGAL_2"/>
    <property type="match status" value="1"/>
</dbReference>
<dbReference type="PROSITE" id="PS00463">
    <property type="entry name" value="ZN2_CY6_FUNGAL_1"/>
    <property type="match status" value="1"/>
</dbReference>
<dbReference type="GO" id="GO:0008270">
    <property type="term" value="F:zinc ion binding"/>
    <property type="evidence" value="ECO:0007669"/>
    <property type="project" value="InterPro"/>
</dbReference>
<dbReference type="Proteomes" id="UP000184356">
    <property type="component" value="Unassembled WGS sequence"/>
</dbReference>
<dbReference type="InterPro" id="IPR036864">
    <property type="entry name" value="Zn2-C6_fun-type_DNA-bd_sf"/>
</dbReference>
<dbReference type="GO" id="GO:0003677">
    <property type="term" value="F:DNA binding"/>
    <property type="evidence" value="ECO:0007669"/>
    <property type="project" value="UniProtKB-KW"/>
</dbReference>
<evidence type="ECO:0000256" key="1">
    <source>
        <dbReference type="ARBA" id="ARBA00022723"/>
    </source>
</evidence>
<name>A0A1L9T686_9EURO</name>
<dbReference type="CDD" id="cd00067">
    <property type="entry name" value="GAL4"/>
    <property type="match status" value="1"/>
</dbReference>
<dbReference type="PANTHER" id="PTHR36206">
    <property type="entry name" value="ASPERCRYPTIN BIOSYNTHESIS CLUSTER-SPECIFIC TRANSCRIPTION REGULATOR ATNN-RELATED"/>
    <property type="match status" value="1"/>
</dbReference>
<sequence length="566" mass="63346">MDHHTPRPRASKPKVRTGCITCKIRRVKCDEAKPSCHRCVSTGRKCDGYTQPNSSSSGAPRELVESAAIISTRESRALEFFFNTTSYQLAGFLEGDFWRRSVLQLSLSEPPIRQALAALGSLHMSEAQSLDTWAVDSADADYLYTRAIRSTVVKAAMGDSAVPIIVMASILFTSFEFLRRNAAAAATHIANGISILRTWSRSSQTTQNRSFRRKEYPSYEAQFLHSELAPILTLFSLNASEFSPFPKNRLILHESKTGAPEMPARFETLREARVALVDLVTASAAFFQSLDAQVKADQTPCPGLLAPSEDLRISFDLWKTNFRDLLERRASTWSTEEKAAANVIRIMQYGSEVGLAAYVVPNECEWDTRRKEYEEILRVSEALVADSADNADGLSKEFNLEVGLIYPMHAVAWKCRYPRIRRRALDLLLRSSRREWLLDSRQYHAIFTRIMAIEEECLGLAPDAVPDDSVLPPEHVRVHDFFCIPQPEIAGDSSRYGVTFMTKPDGIHGPWNFTTEYISLPTVGVGDMAPSNLISCRRWASPDTTDPDTAKMLKKTVFGPYHTGTG</sequence>
<dbReference type="GO" id="GO:0000981">
    <property type="term" value="F:DNA-binding transcription factor activity, RNA polymerase II-specific"/>
    <property type="evidence" value="ECO:0007669"/>
    <property type="project" value="InterPro"/>
</dbReference>
<protein>
    <recommendedName>
        <fullName evidence="7">Zn(2)-C6 fungal-type domain-containing protein</fullName>
    </recommendedName>
</protein>
<dbReference type="AlphaFoldDB" id="A0A1L9T686"/>
<accession>A0A1L9T686</accession>
<gene>
    <name evidence="8" type="ORF">ASPSYDRAFT_92996</name>
</gene>
<evidence type="ECO:0000256" key="3">
    <source>
        <dbReference type="ARBA" id="ARBA00023015"/>
    </source>
</evidence>
<keyword evidence="5" id="KW-0804">Transcription</keyword>
<dbReference type="SMART" id="SM00066">
    <property type="entry name" value="GAL4"/>
    <property type="match status" value="1"/>
</dbReference>
<evidence type="ECO:0000256" key="2">
    <source>
        <dbReference type="ARBA" id="ARBA00022833"/>
    </source>
</evidence>
<feature type="domain" description="Zn(2)-C6 fungal-type" evidence="7">
    <location>
        <begin position="18"/>
        <end position="46"/>
    </location>
</feature>